<sequence>MTRTNGRTKNEENLFCCDFKLLIIKTTKSVHCLNIMPTKTIKPGIPLDAMDCKCPGKPQYTSIMSFPLKQSRDSHEKYYRSSKSKNIDIQSGFQPCSECLKKLQWLVTTRTFTDPSCGWFGF</sequence>
<dbReference type="AlphaFoldDB" id="A0A8X6L9A8"/>
<protein>
    <submittedName>
        <fullName evidence="1">Uncharacterized protein</fullName>
    </submittedName>
</protein>
<gene>
    <name evidence="1" type="ORF">TNCT_686471</name>
</gene>
<organism evidence="1 2">
    <name type="scientific">Trichonephila clavata</name>
    <name type="common">Joro spider</name>
    <name type="synonym">Nephila clavata</name>
    <dbReference type="NCBI Taxonomy" id="2740835"/>
    <lineage>
        <taxon>Eukaryota</taxon>
        <taxon>Metazoa</taxon>
        <taxon>Ecdysozoa</taxon>
        <taxon>Arthropoda</taxon>
        <taxon>Chelicerata</taxon>
        <taxon>Arachnida</taxon>
        <taxon>Araneae</taxon>
        <taxon>Araneomorphae</taxon>
        <taxon>Entelegynae</taxon>
        <taxon>Araneoidea</taxon>
        <taxon>Nephilidae</taxon>
        <taxon>Trichonephila</taxon>
    </lineage>
</organism>
<reference evidence="1" key="1">
    <citation type="submission" date="2020-07" db="EMBL/GenBank/DDBJ databases">
        <title>Multicomponent nature underlies the extraordinary mechanical properties of spider dragline silk.</title>
        <authorList>
            <person name="Kono N."/>
            <person name="Nakamura H."/>
            <person name="Mori M."/>
            <person name="Yoshida Y."/>
            <person name="Ohtoshi R."/>
            <person name="Malay A.D."/>
            <person name="Moran D.A.P."/>
            <person name="Tomita M."/>
            <person name="Numata K."/>
            <person name="Arakawa K."/>
        </authorList>
    </citation>
    <scope>NUCLEOTIDE SEQUENCE</scope>
</reference>
<keyword evidence="2" id="KW-1185">Reference proteome</keyword>
<dbReference type="EMBL" id="BMAO01034970">
    <property type="protein sequence ID" value="GFR00252.1"/>
    <property type="molecule type" value="Genomic_DNA"/>
</dbReference>
<name>A0A8X6L9A8_TRICU</name>
<proteinExistence type="predicted"/>
<evidence type="ECO:0000313" key="2">
    <source>
        <dbReference type="Proteomes" id="UP000887116"/>
    </source>
</evidence>
<comment type="caution">
    <text evidence="1">The sequence shown here is derived from an EMBL/GenBank/DDBJ whole genome shotgun (WGS) entry which is preliminary data.</text>
</comment>
<dbReference type="Proteomes" id="UP000887116">
    <property type="component" value="Unassembled WGS sequence"/>
</dbReference>
<evidence type="ECO:0000313" key="1">
    <source>
        <dbReference type="EMBL" id="GFR00252.1"/>
    </source>
</evidence>
<accession>A0A8X6L9A8</accession>